<dbReference type="Proteomes" id="UP000471190">
    <property type="component" value="Unassembled WGS sequence"/>
</dbReference>
<accession>A0A6P1CDC3</accession>
<keyword evidence="1" id="KW-0812">Transmembrane</keyword>
<protein>
    <submittedName>
        <fullName evidence="3">Uncharacterized protein</fullName>
    </submittedName>
</protein>
<dbReference type="RefSeq" id="WP_135488290.1">
    <property type="nucleotide sequence ID" value="NZ_JAADZA010000055.1"/>
</dbReference>
<organism evidence="3 4">
    <name type="scientific">Rhizobium tropici</name>
    <dbReference type="NCBI Taxonomy" id="398"/>
    <lineage>
        <taxon>Bacteria</taxon>
        <taxon>Pseudomonadati</taxon>
        <taxon>Pseudomonadota</taxon>
        <taxon>Alphaproteobacteria</taxon>
        <taxon>Hyphomicrobiales</taxon>
        <taxon>Rhizobiaceae</taxon>
        <taxon>Rhizobium/Agrobacterium group</taxon>
        <taxon>Rhizobium</taxon>
    </lineage>
</organism>
<evidence type="ECO:0000313" key="3">
    <source>
        <dbReference type="EMBL" id="NEV14847.1"/>
    </source>
</evidence>
<dbReference type="EMBL" id="JACHBF010000035">
    <property type="protein sequence ID" value="MBB6495618.1"/>
    <property type="molecule type" value="Genomic_DNA"/>
</dbReference>
<evidence type="ECO:0000313" key="2">
    <source>
        <dbReference type="EMBL" id="MBB6495618.1"/>
    </source>
</evidence>
<keyword evidence="1" id="KW-0472">Membrane</keyword>
<evidence type="ECO:0000313" key="4">
    <source>
        <dbReference type="Proteomes" id="UP000471190"/>
    </source>
</evidence>
<evidence type="ECO:0000313" key="5">
    <source>
        <dbReference type="Proteomes" id="UP000526625"/>
    </source>
</evidence>
<keyword evidence="5" id="KW-1185">Reference proteome</keyword>
<reference evidence="3 4" key="1">
    <citation type="submission" date="2020-02" db="EMBL/GenBank/DDBJ databases">
        <title>Draft genome sequence of Rhizobium tropici.</title>
        <authorList>
            <person name="Khayi S."/>
            <person name="Jemo M."/>
        </authorList>
    </citation>
    <scope>NUCLEOTIDE SEQUENCE [LARGE SCALE GENOMIC DNA]</scope>
    <source>
        <strain evidence="3 4">A12</strain>
    </source>
</reference>
<name>A0A6P1CDC3_RHITR</name>
<dbReference type="Proteomes" id="UP000526625">
    <property type="component" value="Unassembled WGS sequence"/>
</dbReference>
<dbReference type="EMBL" id="JAADZA010000055">
    <property type="protein sequence ID" value="NEV14847.1"/>
    <property type="molecule type" value="Genomic_DNA"/>
</dbReference>
<comment type="caution">
    <text evidence="3">The sequence shown here is derived from an EMBL/GenBank/DDBJ whole genome shotgun (WGS) entry which is preliminary data.</text>
</comment>
<gene>
    <name evidence="2" type="ORF">GGD45_006084</name>
    <name evidence="3" type="ORF">GXW80_28115</name>
</gene>
<evidence type="ECO:0000256" key="1">
    <source>
        <dbReference type="SAM" id="Phobius"/>
    </source>
</evidence>
<feature type="transmembrane region" description="Helical" evidence="1">
    <location>
        <begin position="78"/>
        <end position="97"/>
    </location>
</feature>
<proteinExistence type="predicted"/>
<reference evidence="2 5" key="2">
    <citation type="submission" date="2020-08" db="EMBL/GenBank/DDBJ databases">
        <title>Genomic Encyclopedia of Type Strains, Phase IV (KMG-V): Genome sequencing to study the core and pangenomes of soil and plant-associated prokaryotes.</title>
        <authorList>
            <person name="Whitman W."/>
        </authorList>
    </citation>
    <scope>NUCLEOTIDE SEQUENCE [LARGE SCALE GENOMIC DNA]</scope>
    <source>
        <strain evidence="2 5">SEMIA 4059</strain>
    </source>
</reference>
<keyword evidence="1" id="KW-1133">Transmembrane helix</keyword>
<sequence>MKIQRTISVAAITRGHYYRQIFQPCSPQIPGSSPPASFLPHFVGYYTLCYYINESPEMPFDRDPFASSLMGRSALMRLAYVAVGIAVLWAAIGWAVALA</sequence>
<dbReference type="AlphaFoldDB" id="A0A6P1CDC3"/>